<dbReference type="PANTHER" id="PTHR31476">
    <property type="entry name" value="PROTEIN WHAT'S THIS FACTOR 1 HOMOLOG, CHLOROPLASTIC"/>
    <property type="match status" value="1"/>
</dbReference>
<dbReference type="Proteomes" id="UP000594263">
    <property type="component" value="Unplaced"/>
</dbReference>
<dbReference type="Pfam" id="PF11955">
    <property type="entry name" value="PORR"/>
    <property type="match status" value="1"/>
</dbReference>
<evidence type="ECO:0000313" key="2">
    <source>
        <dbReference type="EnsemblPlants" id="Kaladp0011s0303.1.v1.1.CDS.1"/>
    </source>
</evidence>
<evidence type="ECO:0000259" key="1">
    <source>
        <dbReference type="Pfam" id="PF11955"/>
    </source>
</evidence>
<dbReference type="Gramene" id="Kaladp0011s0303.1.v1.1">
    <property type="protein sequence ID" value="Kaladp0011s0303.1.v1.1.CDS.1"/>
    <property type="gene ID" value="Kaladp0011s0303.v1.1"/>
</dbReference>
<dbReference type="InterPro" id="IPR021099">
    <property type="entry name" value="PORR_domain"/>
</dbReference>
<dbReference type="EnsemblPlants" id="Kaladp0011s0303.1.v1.1">
    <property type="protein sequence ID" value="Kaladp0011s0303.1.v1.1.CDS.1"/>
    <property type="gene ID" value="Kaladp0011s0303.v1.1"/>
</dbReference>
<dbReference type="OMA" id="QEPEMVI"/>
<dbReference type="AlphaFoldDB" id="A0A7N0RGG8"/>
<keyword evidence="3" id="KW-1185">Reference proteome</keyword>
<dbReference type="PANTHER" id="PTHR31476:SF8">
    <property type="entry name" value="EXPRESSED PROTEIN"/>
    <property type="match status" value="1"/>
</dbReference>
<sequence length="409" mass="48151">MATSRRVQDRSKLKRVRQLEIATEKWKICYKILFLMETLKNEPEQVIQVRSLDQHRRQINLPKPHKISDFLRKSPKLFELYKDRKGNLWCGFTELAEDLVKEEEKLLEGHADKAAEYVSRFLMMSIDKRLALDKIVHFRRDLGLPHDFRINWVHNYPDRFKVVKDENGTEFLELVGWNPDWAITELEKKVLGEIDSSSHTPGMLSLAFPMNFPPDYKKVYRYNGKIEHFQNRTYLSPYADGRGLKAGSLEFDKRAIAIMHELLSFTLEKRVVTDHLTHFRHEFVMPQKLMRFLLKHFGIFYVSERGKRFCVFLNEAYEGCELIEKHPLVKWKEKVLSHVGYRGRKKNIGTFEDLSDPEDRVLFQSESGDEHIMELEDLVADGFDNASLGDVEEMSVEDVCSEYKEDEAI</sequence>
<reference evidence="2" key="1">
    <citation type="submission" date="2021-01" db="UniProtKB">
        <authorList>
            <consortium name="EnsemblPlants"/>
        </authorList>
    </citation>
    <scope>IDENTIFICATION</scope>
</reference>
<organism evidence="2 3">
    <name type="scientific">Kalanchoe fedtschenkoi</name>
    <name type="common">Lavender scallops</name>
    <name type="synonym">South American air plant</name>
    <dbReference type="NCBI Taxonomy" id="63787"/>
    <lineage>
        <taxon>Eukaryota</taxon>
        <taxon>Viridiplantae</taxon>
        <taxon>Streptophyta</taxon>
        <taxon>Embryophyta</taxon>
        <taxon>Tracheophyta</taxon>
        <taxon>Spermatophyta</taxon>
        <taxon>Magnoliopsida</taxon>
        <taxon>eudicotyledons</taxon>
        <taxon>Gunneridae</taxon>
        <taxon>Pentapetalae</taxon>
        <taxon>Saxifragales</taxon>
        <taxon>Crassulaceae</taxon>
        <taxon>Kalanchoe</taxon>
    </lineage>
</organism>
<protein>
    <recommendedName>
        <fullName evidence="1">PORR domain-containing protein</fullName>
    </recommendedName>
</protein>
<dbReference type="GO" id="GO:0003723">
    <property type="term" value="F:RNA binding"/>
    <property type="evidence" value="ECO:0007669"/>
    <property type="project" value="InterPro"/>
</dbReference>
<name>A0A7N0RGG8_KALFE</name>
<proteinExistence type="predicted"/>
<dbReference type="InterPro" id="IPR045040">
    <property type="entry name" value="PORR_fam"/>
</dbReference>
<evidence type="ECO:0000313" key="3">
    <source>
        <dbReference type="Proteomes" id="UP000594263"/>
    </source>
</evidence>
<accession>A0A7N0RGG8</accession>
<feature type="domain" description="PORR" evidence="1">
    <location>
        <begin position="14"/>
        <end position="339"/>
    </location>
</feature>